<protein>
    <recommendedName>
        <fullName evidence="3">HEAT repeat domain-containing protein</fullName>
    </recommendedName>
</protein>
<organism evidence="1 2">
    <name type="scientific">Mycolicibacterium sediminis</name>
    <dbReference type="NCBI Taxonomy" id="1286180"/>
    <lineage>
        <taxon>Bacteria</taxon>
        <taxon>Bacillati</taxon>
        <taxon>Actinomycetota</taxon>
        <taxon>Actinomycetes</taxon>
        <taxon>Mycobacteriales</taxon>
        <taxon>Mycobacteriaceae</taxon>
        <taxon>Mycolicibacterium</taxon>
    </lineage>
</organism>
<name>A0A7I7QM75_9MYCO</name>
<dbReference type="EMBL" id="AP022588">
    <property type="protein sequence ID" value="BBY26986.1"/>
    <property type="molecule type" value="Genomic_DNA"/>
</dbReference>
<gene>
    <name evidence="1" type="ORF">MSEDJ_10820</name>
</gene>
<dbReference type="Gene3D" id="1.25.10.10">
    <property type="entry name" value="Leucine-rich Repeat Variant"/>
    <property type="match status" value="1"/>
</dbReference>
<evidence type="ECO:0000313" key="2">
    <source>
        <dbReference type="Proteomes" id="UP000467193"/>
    </source>
</evidence>
<keyword evidence="2" id="KW-1185">Reference proteome</keyword>
<dbReference type="InterPro" id="IPR011989">
    <property type="entry name" value="ARM-like"/>
</dbReference>
<dbReference type="Proteomes" id="UP000467193">
    <property type="component" value="Chromosome"/>
</dbReference>
<evidence type="ECO:0008006" key="3">
    <source>
        <dbReference type="Google" id="ProtNLM"/>
    </source>
</evidence>
<dbReference type="Pfam" id="PF13646">
    <property type="entry name" value="HEAT_2"/>
    <property type="match status" value="1"/>
</dbReference>
<dbReference type="AlphaFoldDB" id="A0A7I7QM75"/>
<dbReference type="RefSeq" id="WP_163795940.1">
    <property type="nucleotide sequence ID" value="NZ_AP022588.1"/>
</dbReference>
<sequence length="144" mass="16283">MPGRIWQTTPQRSVERECQGRGRIPFAEACCRMLDGDDSDPGLIVALGGPPGQALIDRGLPPHLRYWLRVWAARGLFWAWDDLALPQLIEAGEDEHWRVREWVGKIAGRYALPRTREVLERLVHDDVPRVRTAAVRALGVLGDD</sequence>
<dbReference type="InterPro" id="IPR016024">
    <property type="entry name" value="ARM-type_fold"/>
</dbReference>
<evidence type="ECO:0000313" key="1">
    <source>
        <dbReference type="EMBL" id="BBY26986.1"/>
    </source>
</evidence>
<proteinExistence type="predicted"/>
<dbReference type="InterPro" id="IPR021133">
    <property type="entry name" value="HEAT_type_2"/>
</dbReference>
<dbReference type="SUPFAM" id="SSF48371">
    <property type="entry name" value="ARM repeat"/>
    <property type="match status" value="1"/>
</dbReference>
<reference evidence="1 2" key="1">
    <citation type="journal article" date="2019" name="Emerg. Microbes Infect.">
        <title>Comprehensive subspecies identification of 175 nontuberculous mycobacteria species based on 7547 genomic profiles.</title>
        <authorList>
            <person name="Matsumoto Y."/>
            <person name="Kinjo T."/>
            <person name="Motooka D."/>
            <person name="Nabeya D."/>
            <person name="Jung N."/>
            <person name="Uechi K."/>
            <person name="Horii T."/>
            <person name="Iida T."/>
            <person name="Fujita J."/>
            <person name="Nakamura S."/>
        </authorList>
    </citation>
    <scope>NUCLEOTIDE SEQUENCE [LARGE SCALE GENOMIC DNA]</scope>
    <source>
        <strain evidence="1 2">JCM 17899</strain>
    </source>
</reference>
<dbReference type="PROSITE" id="PS50077">
    <property type="entry name" value="HEAT_REPEAT"/>
    <property type="match status" value="1"/>
</dbReference>
<accession>A0A7I7QM75</accession>
<dbReference type="KEGG" id="msei:MSEDJ_10820"/>